<gene>
    <name evidence="2" type="ORF">SAMN05421874_10544</name>
</gene>
<dbReference type="STRING" id="683260.SAMN05421874_10544"/>
<dbReference type="PROSITE" id="PS01124">
    <property type="entry name" value="HTH_ARAC_FAMILY_2"/>
    <property type="match status" value="1"/>
</dbReference>
<reference evidence="2 3" key="1">
    <citation type="submission" date="2016-10" db="EMBL/GenBank/DDBJ databases">
        <authorList>
            <person name="de Groot N.N."/>
        </authorList>
    </citation>
    <scope>NUCLEOTIDE SEQUENCE [LARGE SCALE GENOMIC DNA]</scope>
    <source>
        <strain evidence="2 3">CGMCC 4.5681</strain>
    </source>
</reference>
<dbReference type="SMART" id="SM00342">
    <property type="entry name" value="HTH_ARAC"/>
    <property type="match status" value="1"/>
</dbReference>
<proteinExistence type="predicted"/>
<accession>A0A1G8YXJ5</accession>
<dbReference type="Pfam" id="PF12833">
    <property type="entry name" value="HTH_18"/>
    <property type="match status" value="1"/>
</dbReference>
<keyword evidence="3" id="KW-1185">Reference proteome</keyword>
<organism evidence="2 3">
    <name type="scientific">Nonomuraea maritima</name>
    <dbReference type="NCBI Taxonomy" id="683260"/>
    <lineage>
        <taxon>Bacteria</taxon>
        <taxon>Bacillati</taxon>
        <taxon>Actinomycetota</taxon>
        <taxon>Actinomycetes</taxon>
        <taxon>Streptosporangiales</taxon>
        <taxon>Streptosporangiaceae</taxon>
        <taxon>Nonomuraea</taxon>
    </lineage>
</organism>
<dbReference type="EMBL" id="FNFB01000005">
    <property type="protein sequence ID" value="SDK07496.1"/>
    <property type="molecule type" value="Genomic_DNA"/>
</dbReference>
<protein>
    <submittedName>
        <fullName evidence="2">Helix-turn-helix domain-containing protein</fullName>
    </submittedName>
</protein>
<name>A0A1G8YXJ5_9ACTN</name>
<dbReference type="InterPro" id="IPR018060">
    <property type="entry name" value="HTH_AraC"/>
</dbReference>
<dbReference type="GO" id="GO:0003700">
    <property type="term" value="F:DNA-binding transcription factor activity"/>
    <property type="evidence" value="ECO:0007669"/>
    <property type="project" value="InterPro"/>
</dbReference>
<dbReference type="RefSeq" id="WP_176903027.1">
    <property type="nucleotide sequence ID" value="NZ_FNFB01000005.1"/>
</dbReference>
<evidence type="ECO:0000313" key="3">
    <source>
        <dbReference type="Proteomes" id="UP000198683"/>
    </source>
</evidence>
<evidence type="ECO:0000313" key="2">
    <source>
        <dbReference type="EMBL" id="SDK07496.1"/>
    </source>
</evidence>
<dbReference type="AlphaFoldDB" id="A0A1G8YXJ5"/>
<sequence length="231" mass="25437">MTLEIESRASDSPYVERVWRSRSQGVDRMTAVAAATWDLVFWGRAGEVSVTVQGPESRAATAPVPDETTFFGITFALGTSMPHLPIRVDAATELPGATRRSFRLKGSSWRLPDYDNAEQFVRRLVHEDVLERDPVVAAALAGEPVGVSERTLQRRFAAVTGLTRSAVRQIGRARRAAVLIRGGAPVHDVIHELGYFDQPHLARSLSRYIGRTATRLAHPDPPQPLSLLYTS</sequence>
<feature type="domain" description="HTH araC/xylS-type" evidence="1">
    <location>
        <begin position="119"/>
        <end position="219"/>
    </location>
</feature>
<dbReference type="GO" id="GO:0043565">
    <property type="term" value="F:sequence-specific DNA binding"/>
    <property type="evidence" value="ECO:0007669"/>
    <property type="project" value="InterPro"/>
</dbReference>
<dbReference type="Gene3D" id="1.10.10.60">
    <property type="entry name" value="Homeodomain-like"/>
    <property type="match status" value="1"/>
</dbReference>
<dbReference type="Proteomes" id="UP000198683">
    <property type="component" value="Unassembled WGS sequence"/>
</dbReference>
<evidence type="ECO:0000259" key="1">
    <source>
        <dbReference type="PROSITE" id="PS01124"/>
    </source>
</evidence>